<dbReference type="InterPro" id="IPR054566">
    <property type="entry name" value="ManC/GMP-like_b-helix"/>
</dbReference>
<accession>A0A067LTW3</accession>
<evidence type="ECO:0000259" key="6">
    <source>
        <dbReference type="Pfam" id="PF00483"/>
    </source>
</evidence>
<keyword evidence="1" id="KW-0808">Transferase</keyword>
<dbReference type="Pfam" id="PF22640">
    <property type="entry name" value="ManC_GMP_beta-helix"/>
    <property type="match status" value="1"/>
</dbReference>
<dbReference type="GO" id="GO:0005525">
    <property type="term" value="F:GTP binding"/>
    <property type="evidence" value="ECO:0007669"/>
    <property type="project" value="UniProtKB-KW"/>
</dbReference>
<dbReference type="InterPro" id="IPR049577">
    <property type="entry name" value="GMPP_N"/>
</dbReference>
<evidence type="ECO:0000313" key="8">
    <source>
        <dbReference type="EMBL" id="KDQ06544.1"/>
    </source>
</evidence>
<protein>
    <submittedName>
        <fullName evidence="8">Uncharacterized protein</fullName>
    </submittedName>
</protein>
<keyword evidence="9" id="KW-1185">Reference proteome</keyword>
<dbReference type="PANTHER" id="PTHR46390">
    <property type="entry name" value="MANNOSE-1-PHOSPHATE GUANYLYLTRANSFERASE"/>
    <property type="match status" value="1"/>
</dbReference>
<dbReference type="STRING" id="930990.A0A067LTW3"/>
<dbReference type="Pfam" id="PF00483">
    <property type="entry name" value="NTP_transferase"/>
    <property type="match status" value="1"/>
</dbReference>
<dbReference type="EMBL" id="KL198131">
    <property type="protein sequence ID" value="KDQ06544.1"/>
    <property type="molecule type" value="Genomic_DNA"/>
</dbReference>
<dbReference type="FunFam" id="3.90.550.10:FF:000046">
    <property type="entry name" value="Mannose-1-phosphate guanylyltransferase (GDP)"/>
    <property type="match status" value="1"/>
</dbReference>
<dbReference type="InterPro" id="IPR029044">
    <property type="entry name" value="Nucleotide-diphossugar_trans"/>
</dbReference>
<evidence type="ECO:0000256" key="5">
    <source>
        <dbReference type="SAM" id="Coils"/>
    </source>
</evidence>
<dbReference type="InParanoid" id="A0A067LTW3"/>
<gene>
    <name evidence="8" type="ORF">BOTBODRAFT_39515</name>
</gene>
<dbReference type="SUPFAM" id="SSF159283">
    <property type="entry name" value="Guanosine diphospho-D-mannose pyrophosphorylase/mannose-6-phosphate isomerase linker domain"/>
    <property type="match status" value="1"/>
</dbReference>
<dbReference type="OrthoDB" id="5594057at2759"/>
<feature type="coiled-coil region" evidence="5">
    <location>
        <begin position="19"/>
        <end position="46"/>
    </location>
</feature>
<evidence type="ECO:0000313" key="9">
    <source>
        <dbReference type="Proteomes" id="UP000027195"/>
    </source>
</evidence>
<evidence type="ECO:0000259" key="7">
    <source>
        <dbReference type="Pfam" id="PF22640"/>
    </source>
</evidence>
<evidence type="ECO:0000256" key="2">
    <source>
        <dbReference type="ARBA" id="ARBA00022695"/>
    </source>
</evidence>
<evidence type="ECO:0000256" key="3">
    <source>
        <dbReference type="ARBA" id="ARBA00022741"/>
    </source>
</evidence>
<dbReference type="GO" id="GO:0004475">
    <property type="term" value="F:mannose-1-phosphate guanylyltransferase (GTP) activity"/>
    <property type="evidence" value="ECO:0007669"/>
    <property type="project" value="InterPro"/>
</dbReference>
<dbReference type="CDD" id="cd02509">
    <property type="entry name" value="GDP-M1P_Guanylyltransferase"/>
    <property type="match status" value="1"/>
</dbReference>
<reference evidence="9" key="1">
    <citation type="journal article" date="2014" name="Proc. Natl. Acad. Sci. U.S.A.">
        <title>Extensive sampling of basidiomycete genomes demonstrates inadequacy of the white-rot/brown-rot paradigm for wood decay fungi.</title>
        <authorList>
            <person name="Riley R."/>
            <person name="Salamov A.A."/>
            <person name="Brown D.W."/>
            <person name="Nagy L.G."/>
            <person name="Floudas D."/>
            <person name="Held B.W."/>
            <person name="Levasseur A."/>
            <person name="Lombard V."/>
            <person name="Morin E."/>
            <person name="Otillar R."/>
            <person name="Lindquist E.A."/>
            <person name="Sun H."/>
            <person name="LaButti K.M."/>
            <person name="Schmutz J."/>
            <person name="Jabbour D."/>
            <person name="Luo H."/>
            <person name="Baker S.E."/>
            <person name="Pisabarro A.G."/>
            <person name="Walton J.D."/>
            <person name="Blanchette R.A."/>
            <person name="Henrissat B."/>
            <person name="Martin F."/>
            <person name="Cullen D."/>
            <person name="Hibbett D.S."/>
            <person name="Grigoriev I.V."/>
        </authorList>
    </citation>
    <scope>NUCLEOTIDE SEQUENCE [LARGE SCALE GENOMIC DNA]</scope>
    <source>
        <strain evidence="9">FD-172 SS1</strain>
    </source>
</reference>
<name>A0A067LTW3_BOTB1</name>
<organism evidence="8 9">
    <name type="scientific">Botryobasidium botryosum (strain FD-172 SS1)</name>
    <dbReference type="NCBI Taxonomy" id="930990"/>
    <lineage>
        <taxon>Eukaryota</taxon>
        <taxon>Fungi</taxon>
        <taxon>Dikarya</taxon>
        <taxon>Basidiomycota</taxon>
        <taxon>Agaricomycotina</taxon>
        <taxon>Agaricomycetes</taxon>
        <taxon>Cantharellales</taxon>
        <taxon>Botryobasidiaceae</taxon>
        <taxon>Botryobasidium</taxon>
    </lineage>
</organism>
<sequence>MAAQLPDIQSMFQQIIAITQKSNAEISEIKQECAELRHANAQLERQVRDAFQYQLRPSLTAPPSPNLRYTKSPFLAPTAPPPLYVPPGPATPGNEQSNGFPFNSRQIEGFWAVVPAGGAGTRLWPLSREGHPKFLLDLTHSGRSLIQSTWHRLLPLTSPSRLMVVTGRVHAPGVQEQLPDLNPLNLLTEPSPKESAAAIGLAAAVLARRDPEAIMGSFAADHMIAGDEAFLSAVAEAVETARQGYLVTIGIAPSHPATGFGYIRLGESLKIPEAPNARKVSQFKEKPDGRTAAAYLSSGNYRWNAGMFVGKAKVLMELLEDNEPELYEGLTKIAAVWDDEVLREQTMNAIWPTLPKIAIDNAVAEPAAMVGKVAVVPATFGWDDVGDFSSLTDLLPSESNRPRVLGDSDLVVTEQVLGGIIVPASGRVVACLGVDDIVIVDTPDALLVTTRARSQEVKRLVGKCRENGLKRLL</sequence>
<feature type="domain" description="MannoseP isomerase/GMP-like beta-helix" evidence="7">
    <location>
        <begin position="420"/>
        <end position="463"/>
    </location>
</feature>
<dbReference type="AlphaFoldDB" id="A0A067LTW3"/>
<dbReference type="InterPro" id="IPR051161">
    <property type="entry name" value="Mannose-6P_isomerase_type2"/>
</dbReference>
<dbReference type="GO" id="GO:0009298">
    <property type="term" value="P:GDP-mannose biosynthetic process"/>
    <property type="evidence" value="ECO:0007669"/>
    <property type="project" value="TreeGrafter"/>
</dbReference>
<evidence type="ECO:0000256" key="1">
    <source>
        <dbReference type="ARBA" id="ARBA00022679"/>
    </source>
</evidence>
<dbReference type="Proteomes" id="UP000027195">
    <property type="component" value="Unassembled WGS sequence"/>
</dbReference>
<dbReference type="InterPro" id="IPR005835">
    <property type="entry name" value="NTP_transferase_dom"/>
</dbReference>
<dbReference type="PANTHER" id="PTHR46390:SF1">
    <property type="entry name" value="MANNOSE-1-PHOSPHATE GUANYLYLTRANSFERASE"/>
    <property type="match status" value="1"/>
</dbReference>
<proteinExistence type="predicted"/>
<dbReference type="Gene3D" id="3.90.550.10">
    <property type="entry name" value="Spore Coat Polysaccharide Biosynthesis Protein SpsA, Chain A"/>
    <property type="match status" value="1"/>
</dbReference>
<dbReference type="SUPFAM" id="SSF53448">
    <property type="entry name" value="Nucleotide-diphospho-sugar transferases"/>
    <property type="match status" value="1"/>
</dbReference>
<keyword evidence="2" id="KW-0548">Nucleotidyltransferase</keyword>
<dbReference type="HOGENOM" id="CLU_035527_0_1_1"/>
<evidence type="ECO:0000256" key="4">
    <source>
        <dbReference type="ARBA" id="ARBA00023134"/>
    </source>
</evidence>
<feature type="domain" description="Nucleotidyl transferase" evidence="6">
    <location>
        <begin position="112"/>
        <end position="394"/>
    </location>
</feature>
<keyword evidence="5" id="KW-0175">Coiled coil</keyword>
<keyword evidence="4" id="KW-0342">GTP-binding</keyword>
<keyword evidence="3" id="KW-0547">Nucleotide-binding</keyword>